<dbReference type="Proteomes" id="UP000567179">
    <property type="component" value="Unassembled WGS sequence"/>
</dbReference>
<evidence type="ECO:0000313" key="2">
    <source>
        <dbReference type="Proteomes" id="UP000567179"/>
    </source>
</evidence>
<dbReference type="Pfam" id="PF16850">
    <property type="entry name" value="Inhibitor_I66"/>
    <property type="match status" value="1"/>
</dbReference>
<dbReference type="AlphaFoldDB" id="A0A8H5B4I0"/>
<gene>
    <name evidence="1" type="ORF">D9619_006326</name>
</gene>
<proteinExistence type="predicted"/>
<dbReference type="OrthoDB" id="3439489at2759"/>
<evidence type="ECO:0000313" key="1">
    <source>
        <dbReference type="EMBL" id="KAF5316425.1"/>
    </source>
</evidence>
<dbReference type="EMBL" id="JAACJJ010000042">
    <property type="protein sequence ID" value="KAF5316425.1"/>
    <property type="molecule type" value="Genomic_DNA"/>
</dbReference>
<sequence length="146" mass="15477">MSLSSGTYRIYGQSHTLQVGSFIGNSAGTNPLFIYPQTTTGLPSFSITGLSSGKYQIKYGGAPVASSSGFLVANTAPGAVATEWTLQYVPQHGANSYLISFNQASYWSSIPAGPTNQTSLQRYIYSGPTVPPTYSSGNVFQLDKLD</sequence>
<protein>
    <submittedName>
        <fullName evidence="1">Uncharacterized protein</fullName>
    </submittedName>
</protein>
<name>A0A8H5B4I0_9AGAR</name>
<dbReference type="Gene3D" id="2.80.10.50">
    <property type="match status" value="1"/>
</dbReference>
<dbReference type="GO" id="GO:0004867">
    <property type="term" value="F:serine-type endopeptidase inhibitor activity"/>
    <property type="evidence" value="ECO:0007669"/>
    <property type="project" value="InterPro"/>
</dbReference>
<comment type="caution">
    <text evidence="1">The sequence shown here is derived from an EMBL/GenBank/DDBJ whole genome shotgun (WGS) entry which is preliminary data.</text>
</comment>
<organism evidence="1 2">
    <name type="scientific">Psilocybe cf. subviscida</name>
    <dbReference type="NCBI Taxonomy" id="2480587"/>
    <lineage>
        <taxon>Eukaryota</taxon>
        <taxon>Fungi</taxon>
        <taxon>Dikarya</taxon>
        <taxon>Basidiomycota</taxon>
        <taxon>Agaricomycotina</taxon>
        <taxon>Agaricomycetes</taxon>
        <taxon>Agaricomycetidae</taxon>
        <taxon>Agaricales</taxon>
        <taxon>Agaricineae</taxon>
        <taxon>Strophariaceae</taxon>
        <taxon>Psilocybe</taxon>
    </lineage>
</organism>
<reference evidence="1 2" key="1">
    <citation type="journal article" date="2020" name="ISME J.">
        <title>Uncovering the hidden diversity of litter-decomposition mechanisms in mushroom-forming fungi.</title>
        <authorList>
            <person name="Floudas D."/>
            <person name="Bentzer J."/>
            <person name="Ahren D."/>
            <person name="Johansson T."/>
            <person name="Persson P."/>
            <person name="Tunlid A."/>
        </authorList>
    </citation>
    <scope>NUCLEOTIDE SEQUENCE [LARGE SCALE GENOMIC DNA]</scope>
    <source>
        <strain evidence="1 2">CBS 101986</strain>
    </source>
</reference>
<accession>A0A8H5B4I0</accession>
<dbReference type="InterPro" id="IPR031755">
    <property type="entry name" value="Inhibitor_I66"/>
</dbReference>
<keyword evidence="2" id="KW-1185">Reference proteome</keyword>